<evidence type="ECO:0000256" key="1">
    <source>
        <dbReference type="ARBA" id="ARBA00008779"/>
    </source>
</evidence>
<evidence type="ECO:0000256" key="3">
    <source>
        <dbReference type="ARBA" id="ARBA00022801"/>
    </source>
</evidence>
<dbReference type="Proteomes" id="UP000655830">
    <property type="component" value="Unassembled WGS sequence"/>
</dbReference>
<dbReference type="PANTHER" id="PTHR45953:SF1">
    <property type="entry name" value="IDURONATE 2-SULFATASE"/>
    <property type="match status" value="1"/>
</dbReference>
<dbReference type="RefSeq" id="WP_249332150.1">
    <property type="nucleotide sequence ID" value="NZ_JACRSY010000007.1"/>
</dbReference>
<keyword evidence="6" id="KW-1185">Reference proteome</keyword>
<dbReference type="EMBL" id="JACRSY010000007">
    <property type="protein sequence ID" value="MBC8578985.1"/>
    <property type="molecule type" value="Genomic_DNA"/>
</dbReference>
<dbReference type="Pfam" id="PF00884">
    <property type="entry name" value="Sulfatase"/>
    <property type="match status" value="1"/>
</dbReference>
<dbReference type="InterPro" id="IPR000917">
    <property type="entry name" value="Sulfatase_N"/>
</dbReference>
<dbReference type="PANTHER" id="PTHR45953">
    <property type="entry name" value="IDURONATE 2-SULFATASE"/>
    <property type="match status" value="1"/>
</dbReference>
<dbReference type="Gene3D" id="3.40.720.10">
    <property type="entry name" value="Alkaline Phosphatase, subunit A"/>
    <property type="match status" value="1"/>
</dbReference>
<evidence type="ECO:0000259" key="4">
    <source>
        <dbReference type="Pfam" id="PF00884"/>
    </source>
</evidence>
<keyword evidence="2" id="KW-0479">Metal-binding</keyword>
<accession>A0A926EI48</accession>
<comment type="caution">
    <text evidence="5">The sequence shown here is derived from an EMBL/GenBank/DDBJ whole genome shotgun (WGS) entry which is preliminary data.</text>
</comment>
<dbReference type="InterPro" id="IPR017850">
    <property type="entry name" value="Alkaline_phosphatase_core_sf"/>
</dbReference>
<gene>
    <name evidence="5" type="ORF">H8718_05485</name>
</gene>
<organism evidence="5 6">
    <name type="scientific">Zhenhengia yiwuensis</name>
    <dbReference type="NCBI Taxonomy" id="2763666"/>
    <lineage>
        <taxon>Bacteria</taxon>
        <taxon>Bacillati</taxon>
        <taxon>Bacillota</taxon>
        <taxon>Clostridia</taxon>
        <taxon>Lachnospirales</taxon>
        <taxon>Lachnospiraceae</taxon>
        <taxon>Zhenhengia</taxon>
    </lineage>
</organism>
<dbReference type="InterPro" id="IPR024607">
    <property type="entry name" value="Sulfatase_CS"/>
</dbReference>
<reference evidence="5" key="1">
    <citation type="submission" date="2020-08" db="EMBL/GenBank/DDBJ databases">
        <title>Genome public.</title>
        <authorList>
            <person name="Liu C."/>
            <person name="Sun Q."/>
        </authorList>
    </citation>
    <scope>NUCLEOTIDE SEQUENCE</scope>
    <source>
        <strain evidence="5">NSJ-12</strain>
    </source>
</reference>
<keyword evidence="3 5" id="KW-0378">Hydrolase</keyword>
<proteinExistence type="inferred from homology"/>
<evidence type="ECO:0000256" key="2">
    <source>
        <dbReference type="ARBA" id="ARBA00022723"/>
    </source>
</evidence>
<dbReference type="GO" id="GO:0005737">
    <property type="term" value="C:cytoplasm"/>
    <property type="evidence" value="ECO:0007669"/>
    <property type="project" value="TreeGrafter"/>
</dbReference>
<dbReference type="AlphaFoldDB" id="A0A926EI48"/>
<dbReference type="PROSITE" id="PS00523">
    <property type="entry name" value="SULFATASE_1"/>
    <property type="match status" value="1"/>
</dbReference>
<name>A0A926EI48_9FIRM</name>
<protein>
    <submittedName>
        <fullName evidence="5">Sulfatase-like hydrolase/transferase</fullName>
    </submittedName>
</protein>
<dbReference type="GO" id="GO:0008484">
    <property type="term" value="F:sulfuric ester hydrolase activity"/>
    <property type="evidence" value="ECO:0007669"/>
    <property type="project" value="TreeGrafter"/>
</dbReference>
<evidence type="ECO:0000313" key="5">
    <source>
        <dbReference type="EMBL" id="MBC8578985.1"/>
    </source>
</evidence>
<sequence>MPKQFIMIMTDTQRTDMLGCYGNSGMVTPCIDSLCENGIRFDKAYTAQPVCGPARSTLFTGLYPHSNGSWSNCVALESTVKTIGQRLTHENIATGYIGKWHLDGGDYFGTGRCPDGWNPKYWYDMRNFLDELSTEDRMRSRNAGTIWEGDGYEAEFTFAHKCSNRAIEFIKEHQDKDFFLVVSYDEPHGPFIAPKKYPEMYKDYEFPVSENIHDTLENKPEHHKVWAGDRIHHDRSNHKVKYPLLFGANSFVDSEIGRVLEAYRTYTKDALILYTSDHGDHLDAHRIDSKGASMYEEIIHIPFILSGTPVKGNKVVNEHVVSHADVVPTILDYFNATPYSMLQGHSLIKVLDEPTAKINDAIFSEFGRYEIAHDSFGGFQPIRCIRTDRYKLVLNLLCTDELYDLKKDPHEMHNLIDEPATSKIRDALHDQLLNWMNETRDPFRGYYWSRRPWRTDAPPATWYDSCMTRQKEPDYDEVRECDYATGLPITKATYRKF</sequence>
<dbReference type="GO" id="GO:0046872">
    <property type="term" value="F:metal ion binding"/>
    <property type="evidence" value="ECO:0007669"/>
    <property type="project" value="UniProtKB-KW"/>
</dbReference>
<dbReference type="SUPFAM" id="SSF53649">
    <property type="entry name" value="Alkaline phosphatase-like"/>
    <property type="match status" value="1"/>
</dbReference>
<feature type="domain" description="Sulfatase N-terminal" evidence="4">
    <location>
        <begin position="5"/>
        <end position="335"/>
    </location>
</feature>
<evidence type="ECO:0000313" key="6">
    <source>
        <dbReference type="Proteomes" id="UP000655830"/>
    </source>
</evidence>
<comment type="similarity">
    <text evidence="1">Belongs to the sulfatase family.</text>
</comment>